<dbReference type="STRING" id="471852.Tcur_2342"/>
<keyword evidence="2" id="KW-1185">Reference proteome</keyword>
<dbReference type="AlphaFoldDB" id="D1A2W0"/>
<reference evidence="1 2" key="1">
    <citation type="journal article" date="2011" name="Stand. Genomic Sci.">
        <title>Complete genome sequence of Thermomonospora curvata type strain (B9).</title>
        <authorList>
            <person name="Chertkov O."/>
            <person name="Sikorski J."/>
            <person name="Nolan M."/>
            <person name="Lapidus A."/>
            <person name="Lucas S."/>
            <person name="Del Rio T.G."/>
            <person name="Tice H."/>
            <person name="Cheng J.F."/>
            <person name="Goodwin L."/>
            <person name="Pitluck S."/>
            <person name="Liolios K."/>
            <person name="Ivanova N."/>
            <person name="Mavromatis K."/>
            <person name="Mikhailova N."/>
            <person name="Ovchinnikova G."/>
            <person name="Pati A."/>
            <person name="Chen A."/>
            <person name="Palaniappan K."/>
            <person name="Djao O.D."/>
            <person name="Land M."/>
            <person name="Hauser L."/>
            <person name="Chang Y.J."/>
            <person name="Jeffries C.D."/>
            <person name="Brettin T."/>
            <person name="Han C."/>
            <person name="Detter J.C."/>
            <person name="Rohde M."/>
            <person name="Goker M."/>
            <person name="Woyke T."/>
            <person name="Bristow J."/>
            <person name="Eisen J.A."/>
            <person name="Markowitz V."/>
            <person name="Hugenholtz P."/>
            <person name="Klenk H.P."/>
            <person name="Kyrpides N.C."/>
        </authorList>
    </citation>
    <scope>NUCLEOTIDE SEQUENCE [LARGE SCALE GENOMIC DNA]</scope>
    <source>
        <strain evidence="2">ATCC 19995 / DSM 43183 / JCM 3096 / KCTC 9072 / NBRC 15933 / NCIMB 10081 / Henssen B9</strain>
    </source>
</reference>
<dbReference type="EMBL" id="CP001738">
    <property type="protein sequence ID" value="ACY97908.1"/>
    <property type="molecule type" value="Genomic_DNA"/>
</dbReference>
<name>D1A2W0_THECD</name>
<dbReference type="HOGENOM" id="CLU_3104886_0_0_11"/>
<gene>
    <name evidence="1" type="ordered locus">Tcur_2342</name>
</gene>
<evidence type="ECO:0000313" key="2">
    <source>
        <dbReference type="Proteomes" id="UP000001918"/>
    </source>
</evidence>
<protein>
    <submittedName>
        <fullName evidence="1">Uncharacterized protein</fullName>
    </submittedName>
</protein>
<evidence type="ECO:0000313" key="1">
    <source>
        <dbReference type="EMBL" id="ACY97908.1"/>
    </source>
</evidence>
<sequence>MVALNVAMHGGGRTIAECLTEVLPRLREAAACTAAGRFGRVRLPGGRLRGR</sequence>
<organism evidence="1 2">
    <name type="scientific">Thermomonospora curvata (strain ATCC 19995 / DSM 43183 / JCM 3096 / KCTC 9072 / NBRC 15933 / NCIMB 10081 / Henssen B9)</name>
    <dbReference type="NCBI Taxonomy" id="471852"/>
    <lineage>
        <taxon>Bacteria</taxon>
        <taxon>Bacillati</taxon>
        <taxon>Actinomycetota</taxon>
        <taxon>Actinomycetes</taxon>
        <taxon>Streptosporangiales</taxon>
        <taxon>Thermomonosporaceae</taxon>
        <taxon>Thermomonospora</taxon>
    </lineage>
</organism>
<proteinExistence type="predicted"/>
<dbReference type="KEGG" id="tcu:Tcur_2342"/>
<accession>D1A2W0</accession>
<dbReference type="Proteomes" id="UP000001918">
    <property type="component" value="Chromosome"/>
</dbReference>